<proteinExistence type="predicted"/>
<dbReference type="AlphaFoldDB" id="A0A225UPL7"/>
<evidence type="ECO:0000313" key="2">
    <source>
        <dbReference type="EMBL" id="OWY94933.1"/>
    </source>
</evidence>
<dbReference type="EMBL" id="NBNE01013629">
    <property type="protein sequence ID" value="OWY94933.1"/>
    <property type="molecule type" value="Genomic_DNA"/>
</dbReference>
<keyword evidence="3" id="KW-1185">Reference proteome</keyword>
<name>A0A225UPL7_9STRA</name>
<feature type="region of interest" description="Disordered" evidence="1">
    <location>
        <begin position="52"/>
        <end position="71"/>
    </location>
</feature>
<comment type="caution">
    <text evidence="2">The sequence shown here is derived from an EMBL/GenBank/DDBJ whole genome shotgun (WGS) entry which is preliminary data.</text>
</comment>
<accession>A0A225UPL7</accession>
<protein>
    <submittedName>
        <fullName evidence="2">Uncharacterized protein</fullName>
    </submittedName>
</protein>
<organism evidence="2 3">
    <name type="scientific">Phytophthora megakarya</name>
    <dbReference type="NCBI Taxonomy" id="4795"/>
    <lineage>
        <taxon>Eukaryota</taxon>
        <taxon>Sar</taxon>
        <taxon>Stramenopiles</taxon>
        <taxon>Oomycota</taxon>
        <taxon>Peronosporomycetes</taxon>
        <taxon>Peronosporales</taxon>
        <taxon>Peronosporaceae</taxon>
        <taxon>Phytophthora</taxon>
    </lineage>
</organism>
<dbReference type="Proteomes" id="UP000198211">
    <property type="component" value="Unassembled WGS sequence"/>
</dbReference>
<sequence length="71" mass="8174">MDFFNKAKEALSGDSKKDDKKDNDSIFTKAMGAVEKYHVKDKAVEYAQKQVAKREEEKLQPGYVEKKDKSM</sequence>
<feature type="region of interest" description="Disordered" evidence="1">
    <location>
        <begin position="1"/>
        <end position="23"/>
    </location>
</feature>
<feature type="non-terminal residue" evidence="2">
    <location>
        <position position="71"/>
    </location>
</feature>
<evidence type="ECO:0000313" key="3">
    <source>
        <dbReference type="Proteomes" id="UP000198211"/>
    </source>
</evidence>
<dbReference type="OrthoDB" id="165996at2759"/>
<reference evidence="3" key="1">
    <citation type="submission" date="2017-03" db="EMBL/GenBank/DDBJ databases">
        <title>Phytopthora megakarya and P. palmivora, two closely related causual agents of cacao black pod achieved similar genome size and gene model numbers by different mechanisms.</title>
        <authorList>
            <person name="Ali S."/>
            <person name="Shao J."/>
            <person name="Larry D.J."/>
            <person name="Kronmiller B."/>
            <person name="Shen D."/>
            <person name="Strem M.D."/>
            <person name="Melnick R.L."/>
            <person name="Guiltinan M.J."/>
            <person name="Tyler B.M."/>
            <person name="Meinhardt L.W."/>
            <person name="Bailey B.A."/>
        </authorList>
    </citation>
    <scope>NUCLEOTIDE SEQUENCE [LARGE SCALE GENOMIC DNA]</scope>
    <source>
        <strain evidence="3">zdho120</strain>
    </source>
</reference>
<evidence type="ECO:0000256" key="1">
    <source>
        <dbReference type="SAM" id="MobiDB-lite"/>
    </source>
</evidence>
<gene>
    <name evidence="2" type="ORF">PHMEG_00035200</name>
</gene>